<reference evidence="6" key="2">
    <citation type="submission" date="2025-09" db="UniProtKB">
        <authorList>
            <consortium name="Ensembl"/>
        </authorList>
    </citation>
    <scope>IDENTIFICATION</scope>
</reference>
<dbReference type="PANTHER" id="PTHR24369">
    <property type="entry name" value="ANTIGEN BSP, PUTATIVE-RELATED"/>
    <property type="match status" value="1"/>
</dbReference>
<evidence type="ECO:0000256" key="5">
    <source>
        <dbReference type="SAM" id="SignalP"/>
    </source>
</evidence>
<accession>A0A8C6T9D1</accession>
<dbReference type="PROSITE" id="PS51450">
    <property type="entry name" value="LRR"/>
    <property type="match status" value="5"/>
</dbReference>
<feature type="transmembrane region" description="Helical" evidence="4">
    <location>
        <begin position="640"/>
        <end position="661"/>
    </location>
</feature>
<keyword evidence="4" id="KW-0812">Transmembrane</keyword>
<dbReference type="SUPFAM" id="SSF52058">
    <property type="entry name" value="L domain-like"/>
    <property type="match status" value="2"/>
</dbReference>
<keyword evidence="1" id="KW-0433">Leucine-rich repeat</keyword>
<keyword evidence="7" id="KW-1185">Reference proteome</keyword>
<dbReference type="PANTHER" id="PTHR24369:SF213">
    <property type="entry name" value="INSULIN LIKE GROWTH FACTOR BINDING PROTEIN ACID LABILE SUBUNIT"/>
    <property type="match status" value="1"/>
</dbReference>
<dbReference type="Pfam" id="PF00560">
    <property type="entry name" value="LRR_1"/>
    <property type="match status" value="2"/>
</dbReference>
<evidence type="ECO:0000256" key="3">
    <source>
        <dbReference type="SAM" id="MobiDB-lite"/>
    </source>
</evidence>
<dbReference type="Gene3D" id="3.80.10.10">
    <property type="entry name" value="Ribonuclease Inhibitor"/>
    <property type="match status" value="5"/>
</dbReference>
<dbReference type="InterPro" id="IPR001611">
    <property type="entry name" value="Leu-rich_rpt"/>
</dbReference>
<dbReference type="InterPro" id="IPR050541">
    <property type="entry name" value="LRR_TM_domain-containing"/>
</dbReference>
<feature type="chain" id="PRO_5034813998" evidence="5">
    <location>
        <begin position="19"/>
        <end position="675"/>
    </location>
</feature>
<reference evidence="6" key="1">
    <citation type="submission" date="2025-08" db="UniProtKB">
        <authorList>
            <consortium name="Ensembl"/>
        </authorList>
    </citation>
    <scope>IDENTIFICATION</scope>
</reference>
<protein>
    <submittedName>
        <fullName evidence="6">Leucine rich repeat containing 32</fullName>
    </submittedName>
</protein>
<dbReference type="Pfam" id="PF13855">
    <property type="entry name" value="LRR_8"/>
    <property type="match status" value="3"/>
</dbReference>
<dbReference type="PRINTS" id="PR00019">
    <property type="entry name" value="LEURICHRPT"/>
</dbReference>
<keyword evidence="4" id="KW-1133">Transmembrane helix</keyword>
<dbReference type="SMART" id="SM00364">
    <property type="entry name" value="LRR_BAC"/>
    <property type="match status" value="8"/>
</dbReference>
<dbReference type="Ensembl" id="ENSNMLT00000020465.1">
    <property type="protein sequence ID" value="ENSNMLP00000018215.1"/>
    <property type="gene ID" value="ENSNMLG00000011980.1"/>
</dbReference>
<name>A0A8C6T9D1_9GOBI</name>
<evidence type="ECO:0000256" key="1">
    <source>
        <dbReference type="ARBA" id="ARBA00022614"/>
    </source>
</evidence>
<evidence type="ECO:0000256" key="4">
    <source>
        <dbReference type="SAM" id="Phobius"/>
    </source>
</evidence>
<evidence type="ECO:0000256" key="2">
    <source>
        <dbReference type="ARBA" id="ARBA00022737"/>
    </source>
</evidence>
<dbReference type="InterPro" id="IPR032675">
    <property type="entry name" value="LRR_dom_sf"/>
</dbReference>
<sequence>MSRRGLLLLFLCCGLTASRPSPPLAPPLAPPCAVVQMEVSCSDRALHSAPSDLPRGIRSLDLSRNRLQNLSQETLSFHTDLHLLNLHGNKIHFIQPGLFAHMPRLQVLDLSRNHLSALAEHRTPLGPLGTVQSLDLSGNGLFTGMTDVFLHDSPQLVNLSLSGNSITKISGDAFRGAASLQKVDLHNNVVMEIEAGAFDSLFHLSDLDLSKNSINCITDFDLRSLRTLNLSQNSLEMFQSSPSDQVSELLSLDLSQNNLPLLPLLPRNNRLERLDVSRNQIQSVNVTGSYGGQMFFFCTCLAPPPSVTKHHTCFHHLRFLDMSYNNFQSLPECLFHTMLSLEVLNVSNNCIASFSISRDLLLPKVLVLDLSENSLQTFQISPGSLQSLQELYLSGNSLAVLDSRSFQSLANLRLLHLQRNDIQVCPHAGESSESSESGESGETSSSCTAFQSIPSLEFLDLSENNLLRLPPDAFQNTPLKHLDLSTNPGLVLHRDSFSGLENSLVHLFLKENNLTELNSDLSALTRLKYVDLSTNQLTTLPPWSRQSSIESLNLQNNNLVTLEQSTVLALERSLKTLYVGANPLRCCSNLAFLHLLQRSAVVVADIEAVTCLYLEDSPPVSIEKVTQEMCEDLHNGSVNVVMAVMAALVLAVALALIVKCCQARRRRRRMRSYRA</sequence>
<evidence type="ECO:0000313" key="6">
    <source>
        <dbReference type="Ensembl" id="ENSNMLP00000018215.1"/>
    </source>
</evidence>
<keyword evidence="4" id="KW-0472">Membrane</keyword>
<dbReference type="AlphaFoldDB" id="A0A8C6T9D1"/>
<feature type="region of interest" description="Disordered" evidence="3">
    <location>
        <begin position="427"/>
        <end position="447"/>
    </location>
</feature>
<feature type="signal peptide" evidence="5">
    <location>
        <begin position="1"/>
        <end position="18"/>
    </location>
</feature>
<evidence type="ECO:0000313" key="7">
    <source>
        <dbReference type="Proteomes" id="UP000694523"/>
    </source>
</evidence>
<organism evidence="6 7">
    <name type="scientific">Neogobius melanostomus</name>
    <name type="common">round goby</name>
    <dbReference type="NCBI Taxonomy" id="47308"/>
    <lineage>
        <taxon>Eukaryota</taxon>
        <taxon>Metazoa</taxon>
        <taxon>Chordata</taxon>
        <taxon>Craniata</taxon>
        <taxon>Vertebrata</taxon>
        <taxon>Euteleostomi</taxon>
        <taxon>Actinopterygii</taxon>
        <taxon>Neopterygii</taxon>
        <taxon>Teleostei</taxon>
        <taxon>Neoteleostei</taxon>
        <taxon>Acanthomorphata</taxon>
        <taxon>Gobiaria</taxon>
        <taxon>Gobiiformes</taxon>
        <taxon>Gobioidei</taxon>
        <taxon>Gobiidae</taxon>
        <taxon>Benthophilinae</taxon>
        <taxon>Neogobiini</taxon>
        <taxon>Neogobius</taxon>
    </lineage>
</organism>
<dbReference type="InterPro" id="IPR003591">
    <property type="entry name" value="Leu-rich_rpt_typical-subtyp"/>
</dbReference>
<proteinExistence type="predicted"/>
<feature type="compositionally biased region" description="Low complexity" evidence="3">
    <location>
        <begin position="429"/>
        <end position="446"/>
    </location>
</feature>
<dbReference type="SMART" id="SM00365">
    <property type="entry name" value="LRR_SD22"/>
    <property type="match status" value="6"/>
</dbReference>
<keyword evidence="5" id="KW-0732">Signal</keyword>
<dbReference type="Proteomes" id="UP000694523">
    <property type="component" value="Unplaced"/>
</dbReference>
<keyword evidence="2" id="KW-0677">Repeat</keyword>
<dbReference type="GO" id="GO:0005886">
    <property type="term" value="C:plasma membrane"/>
    <property type="evidence" value="ECO:0007669"/>
    <property type="project" value="TreeGrafter"/>
</dbReference>
<dbReference type="SMART" id="SM00369">
    <property type="entry name" value="LRR_TYP"/>
    <property type="match status" value="14"/>
</dbReference>